<evidence type="ECO:0000256" key="1">
    <source>
        <dbReference type="SAM" id="SignalP"/>
    </source>
</evidence>
<dbReference type="VEuPathDB" id="MicrosporidiaDB:NEDG_02038"/>
<dbReference type="InterPro" id="IPR013083">
    <property type="entry name" value="Znf_RING/FYVE/PHD"/>
</dbReference>
<comment type="caution">
    <text evidence="2">The sequence shown here is derived from an EMBL/GenBank/DDBJ whole genome shotgun (WGS) entry which is preliminary data.</text>
</comment>
<organism evidence="2 3">
    <name type="scientific">Nematocida displodere</name>
    <dbReference type="NCBI Taxonomy" id="1805483"/>
    <lineage>
        <taxon>Eukaryota</taxon>
        <taxon>Fungi</taxon>
        <taxon>Fungi incertae sedis</taxon>
        <taxon>Microsporidia</taxon>
        <taxon>Nematocida</taxon>
    </lineage>
</organism>
<dbReference type="AlphaFoldDB" id="A0A177EK13"/>
<feature type="chain" id="PRO_5008060528" description="RING-type domain-containing protein" evidence="1">
    <location>
        <begin position="39"/>
        <end position="603"/>
    </location>
</feature>
<feature type="signal peptide" evidence="1">
    <location>
        <begin position="1"/>
        <end position="38"/>
    </location>
</feature>
<sequence>MKSTGACYFKTTSSPWLRSPILWLPILLVLPYLVRSSAEPPTATDHIVSPHTKETLQFFSMSGSSSIPNKLAVVKIETQTHILKKQTQLCRIILPNYTLESVPQRLVEGIEFTMLLIESGGGQSTIIQLNPAVMSKILRAFGTICAETLELCNLKTNASDATNQEMLLANHSSSELDTHINPTQCILNLKKLIIAYASEPTIQWWQERVDMSQSWIELEIWGGHKLHNLAVLDGFNAGGIVALELYSFLKLDSLECKLLREGPLPKVLSLLGPNTMAPVLSEQIVHNICSNHWSILQMSKELWENLMKSDGQSKYITTDSLALYVSHMAIMSSSGVSTFLSMENNQATVNSLMIKFNNIYDILSPLILTRALQWIGRHFRGLTGIDISTECIRCSGRRGRGHCRYCAPPTLIEFVTNNMFEITTNPTLKNIRITNYDRIHSPKKKETILCFSFDAWRAYREGKLAEELTQSGADLSELGSNEQEILMTQRWVSGAYESLCVICLDTVDELCLTNPNTEICILDHPEHIICGGCFDRLCSRMGVETINCPVCRGKIARLPLRNKIERNNQGVFKLTMAGPIPPRMPVLSFPSTGFLGVLTHYQE</sequence>
<gene>
    <name evidence="2" type="ORF">NEDG_02038</name>
</gene>
<protein>
    <recommendedName>
        <fullName evidence="4">RING-type domain-containing protein</fullName>
    </recommendedName>
</protein>
<dbReference type="Proteomes" id="UP000185944">
    <property type="component" value="Unassembled WGS sequence"/>
</dbReference>
<dbReference type="GeneID" id="93648388"/>
<reference evidence="2 3" key="1">
    <citation type="submission" date="2016-02" db="EMBL/GenBank/DDBJ databases">
        <title>Discovery of a natural microsporidian pathogen with a broad tissue tropism in Caenorhabditis elegans.</title>
        <authorList>
            <person name="Luallen R.J."/>
            <person name="Reinke A.W."/>
            <person name="Tong L."/>
            <person name="Botts M.R."/>
            <person name="Felix M.-A."/>
            <person name="Troemel E.R."/>
        </authorList>
    </citation>
    <scope>NUCLEOTIDE SEQUENCE [LARGE SCALE GENOMIC DNA]</scope>
    <source>
        <strain evidence="2 3">JUm2807</strain>
    </source>
</reference>
<evidence type="ECO:0000313" key="2">
    <source>
        <dbReference type="EMBL" id="OAG32287.1"/>
    </source>
</evidence>
<dbReference type="Gene3D" id="3.30.40.10">
    <property type="entry name" value="Zinc/RING finger domain, C3HC4 (zinc finger)"/>
    <property type="match status" value="1"/>
</dbReference>
<accession>A0A177EK13</accession>
<keyword evidence="3" id="KW-1185">Reference proteome</keyword>
<dbReference type="RefSeq" id="XP_067545729.1">
    <property type="nucleotide sequence ID" value="XM_067689456.1"/>
</dbReference>
<dbReference type="EMBL" id="LTDL01000006">
    <property type="protein sequence ID" value="OAG32287.1"/>
    <property type="molecule type" value="Genomic_DNA"/>
</dbReference>
<name>A0A177EK13_9MICR</name>
<evidence type="ECO:0000313" key="3">
    <source>
        <dbReference type="Proteomes" id="UP000185944"/>
    </source>
</evidence>
<dbReference type="SUPFAM" id="SSF57850">
    <property type="entry name" value="RING/U-box"/>
    <property type="match status" value="1"/>
</dbReference>
<evidence type="ECO:0008006" key="4">
    <source>
        <dbReference type="Google" id="ProtNLM"/>
    </source>
</evidence>
<keyword evidence="1" id="KW-0732">Signal</keyword>
<proteinExistence type="predicted"/>